<evidence type="ECO:0000256" key="4">
    <source>
        <dbReference type="ARBA" id="ARBA00006586"/>
    </source>
</evidence>
<dbReference type="InterPro" id="IPR018982">
    <property type="entry name" value="RQC_domain"/>
</dbReference>
<dbReference type="EMBL" id="CAMXCT010000001">
    <property type="protein sequence ID" value="CAI3972236.1"/>
    <property type="molecule type" value="Genomic_DNA"/>
</dbReference>
<dbReference type="Pfam" id="PF00271">
    <property type="entry name" value="Helicase_C"/>
    <property type="match status" value="1"/>
</dbReference>
<feature type="domain" description="HRDC" evidence="17">
    <location>
        <begin position="716"/>
        <end position="796"/>
    </location>
</feature>
<dbReference type="Gene3D" id="1.10.150.80">
    <property type="entry name" value="HRDC domain"/>
    <property type="match status" value="1"/>
</dbReference>
<dbReference type="InterPro" id="IPR036388">
    <property type="entry name" value="WH-like_DNA-bd_sf"/>
</dbReference>
<dbReference type="NCBIfam" id="TIGR00614">
    <property type="entry name" value="recQ_fam"/>
    <property type="match status" value="1"/>
</dbReference>
<evidence type="ECO:0000256" key="13">
    <source>
        <dbReference type="ARBA" id="ARBA00034617"/>
    </source>
</evidence>
<evidence type="ECO:0000313" key="22">
    <source>
        <dbReference type="Proteomes" id="UP001152797"/>
    </source>
</evidence>
<comment type="catalytic activity">
    <reaction evidence="13">
        <text>Couples ATP hydrolysis with the unwinding of duplex DNA by translocating in the 3'-5' direction.</text>
        <dbReference type="EC" id="5.6.2.4"/>
    </reaction>
</comment>
<evidence type="ECO:0000256" key="12">
    <source>
        <dbReference type="ARBA" id="ARBA00023235"/>
    </source>
</evidence>
<dbReference type="GO" id="GO:0043138">
    <property type="term" value="F:3'-5' DNA helicase activity"/>
    <property type="evidence" value="ECO:0007669"/>
    <property type="project" value="UniProtKB-EC"/>
</dbReference>
<evidence type="ECO:0000256" key="11">
    <source>
        <dbReference type="ARBA" id="ARBA00023145"/>
    </source>
</evidence>
<dbReference type="SUPFAM" id="SSF56235">
    <property type="entry name" value="N-terminal nucleophile aminohydrolases (Ntn hydrolases)"/>
    <property type="match status" value="1"/>
</dbReference>
<dbReference type="SMART" id="SM00490">
    <property type="entry name" value="HELICc"/>
    <property type="match status" value="1"/>
</dbReference>
<dbReference type="Pfam" id="PF00270">
    <property type="entry name" value="DEAD"/>
    <property type="match status" value="1"/>
</dbReference>
<dbReference type="Gene3D" id="2.30.120.10">
    <property type="match status" value="1"/>
</dbReference>
<dbReference type="PROSITE" id="PS51194">
    <property type="entry name" value="HELICASE_CTER"/>
    <property type="match status" value="1"/>
</dbReference>
<keyword evidence="12" id="KW-0413">Isomerase</keyword>
<keyword evidence="7" id="KW-0378">Hydrolase</keyword>
<keyword evidence="15" id="KW-0175">Coiled coil</keyword>
<dbReference type="Pfam" id="PF00570">
    <property type="entry name" value="HRDC"/>
    <property type="match status" value="1"/>
</dbReference>
<dbReference type="InterPro" id="IPR011545">
    <property type="entry name" value="DEAD/DEAH_box_helicase_dom"/>
</dbReference>
<dbReference type="FunFam" id="3.40.50.300:FF:000296">
    <property type="entry name" value="ATP-dependent DNA helicase RecQ"/>
    <property type="match status" value="1"/>
</dbReference>
<dbReference type="GO" id="GO:0006260">
    <property type="term" value="P:DNA replication"/>
    <property type="evidence" value="ECO:0007669"/>
    <property type="project" value="InterPro"/>
</dbReference>
<dbReference type="InterPro" id="IPR044876">
    <property type="entry name" value="HRDC_dom_sf"/>
</dbReference>
<feature type="domain" description="Helicase ATP-binding" evidence="18">
    <location>
        <begin position="27"/>
        <end position="195"/>
    </location>
</feature>
<comment type="similarity">
    <text evidence="4">Belongs to the peptidase S45 family.</text>
</comment>
<evidence type="ECO:0000256" key="15">
    <source>
        <dbReference type="SAM" id="Coils"/>
    </source>
</evidence>
<comment type="similarity">
    <text evidence="3">Belongs to the helicase family. RecQ subfamily.</text>
</comment>
<dbReference type="SUPFAM" id="SSF46785">
    <property type="entry name" value="Winged helix' DNA-binding domain"/>
    <property type="match status" value="1"/>
</dbReference>
<dbReference type="SUPFAM" id="SSF52540">
    <property type="entry name" value="P-loop containing nucleoside triphosphate hydrolases"/>
    <property type="match status" value="1"/>
</dbReference>
<dbReference type="InterPro" id="IPR032284">
    <property type="entry name" value="RecQ_Zn-bd"/>
</dbReference>
<dbReference type="SMART" id="SM00487">
    <property type="entry name" value="DEXDc"/>
    <property type="match status" value="1"/>
</dbReference>
<comment type="cofactor">
    <cofactor evidence="2">
        <name>Zn(2+)</name>
        <dbReference type="ChEBI" id="CHEBI:29105"/>
    </cofactor>
</comment>
<name>A0A9P1BIN0_9DINO</name>
<evidence type="ECO:0000259" key="19">
    <source>
        <dbReference type="PROSITE" id="PS51194"/>
    </source>
</evidence>
<dbReference type="Pfam" id="PF16124">
    <property type="entry name" value="RecQ_Zn_bind"/>
    <property type="match status" value="1"/>
</dbReference>
<evidence type="ECO:0000256" key="1">
    <source>
        <dbReference type="ARBA" id="ARBA00001946"/>
    </source>
</evidence>
<feature type="region of interest" description="Disordered" evidence="16">
    <location>
        <begin position="791"/>
        <end position="817"/>
    </location>
</feature>
<accession>A0A9P1BIN0</accession>
<evidence type="ECO:0000256" key="6">
    <source>
        <dbReference type="ARBA" id="ARBA00022741"/>
    </source>
</evidence>
<keyword evidence="22" id="KW-1185">Reference proteome</keyword>
<comment type="caution">
    <text evidence="20">The sequence shown here is derived from an EMBL/GenBank/DDBJ whole genome shotgun (WGS) entry which is preliminary data.</text>
</comment>
<dbReference type="PANTHER" id="PTHR13710:SF105">
    <property type="entry name" value="ATP-DEPENDENT DNA HELICASE Q1"/>
    <property type="match status" value="1"/>
</dbReference>
<dbReference type="Pfam" id="PF09382">
    <property type="entry name" value="RQC"/>
    <property type="match status" value="1"/>
</dbReference>
<sequence length="1690" mass="188135">MSTATSPEQFLSRFGLKEFRPGQRDVIDSVLTGEDCLCVMPTGGGKSLCYQLPAIAGAGLTLVVSPLIALMKDQVDQLQALGLQATCINSMLGADEVEARLEGIAAGDFDLVYVAPERFRSGRFLAALARAGVGRLAIDEAHCISEWGHDFRPDYARLGDVRQRIGSPPTIALTATATQTVRDDIVAQLQLAEPRVYITGFARENLSYEVASPGSLVQKQAHLIDFLRQTPGSGIIYASTRKRCEEVAEVITSETDRRTTVYHAGLDVETRQRAQEDFMTGRSEIVVATNAFGMGIDKPDVRFVVHYNLPGTLEAYYQEAGRAGRDGLPSRCLLLYNAGDRYIQEFFIDTSYPPADVVAQVYNYLRSLTDDPIEQTQEEIKAVLGLSLGAEAVGSCEQVLERAGALRRLDSRQNMAVVRIDSQLHTLVDVLPRTAKVRRRVMQAIEQVVGPRRGEDVYFSPQSLAERLDMTPTALSRTLRELREVGGFTYVPPFRGRAIQLLARERTLQELNLDLRALEERRQAEHDKLRRVMEFARSRQCRQLIVLEYFGDPEAAICGRCDNCLATKKSGPQAAAATSPGAVMLLQIALSGVMRCSERFGKQVIAQMLCGSASSKMKKLRLEGLSTFGLLSELKQTDVAELLDWLIGVDYVEQVEHERFRPVLAVTDSGKEVLQDAAKCDIDIPAKFAALSTRVARIVQSAGTDAAEESTSIEESMAESQLLGQLQKWRRDLAETQKVPAYRIVTNATISELAQHRPTTIDELSQISGIGPAKLDQYGDALLELLNPAAETDAPAEEEPVEAAAPVVTEPEEVTADAEVEPVKTTTPVEEPASPQLSFTDFDEAQAMASVSYEEEAYDYEAAPAEDLFEDESEPHEEAGPHYWTWRLLHDGFTVEECATIRRMEISEVIRHTSRAMRAGWRVEAEWLMPPARLARLAELPNSPARLDLVRLQMEMPEIDVKRLELGYVMKQMTHSVGKCFAAVALLLTTSLAPAPARADHADDLAEQVTIRRTEYGVPHIEAPTLEAVSFGLAYCQAEDHLLNIMHSLLRARGELAATFGGEDNVQSDLWVRQFRVPERAAETFHKLDPDFRSMLVGYAEGLNYYVEHHRDEVTEWVPTVTPHDVAAHGLTGVARFAFDRGRIVEGFLRQQQAVTQSLRPMLDERETGSNMIALAPSRTTSGHAMLLGNPHQPWSQVATYYEAHLTVPDVLDFYGSTFVGRPVLTTGFNHNLGWSHTVNYPDLEEIYALDVDPDSPHRYLFDGASVPIEESQVTIPVNVRGETRYREATFWYTPLGPVIHRTPERIYVLRSSAYDEFRFYQQWLRLAQAQNFEQFQEALRIGAIPMFNICYADREGNIFYLWNGAVPKLPHAAHTIEPVEARASDDVWTEFHSVEELPQLLNPKGGYVQNCNSPPYFTNLYEPLKRSDFPQYFPDDYLGLRTQHCLSLVHNDQKFSLEDLVAAKYSPRMLLAERLKDDLLATINAKQPSGEVAEAVQLLKNWDNTAGAETRGSVLFATWWNHYSPDGRFRGFAEGWSDQAPVDTPRGIENPARAMAALVTAMSEVEDRYGSWDVAWGEVHRLRQGEVDLPVSGGSGFLGCFRVLGFSNAEDGKQVVSGGDSWVFAVEFGDEPKAYTVVGYSQSEDPQSPHFNDQAELFATGRMKPAAFTPAQIEATLLREYTPAEDVAE</sequence>
<evidence type="ECO:0000313" key="21">
    <source>
        <dbReference type="EMBL" id="CAL4759548.1"/>
    </source>
</evidence>
<evidence type="ECO:0000259" key="17">
    <source>
        <dbReference type="PROSITE" id="PS50967"/>
    </source>
</evidence>
<dbReference type="EMBL" id="CAMXCT020000001">
    <property type="protein sequence ID" value="CAL1125611.1"/>
    <property type="molecule type" value="Genomic_DNA"/>
</dbReference>
<dbReference type="GO" id="GO:0017000">
    <property type="term" value="P:antibiotic biosynthetic process"/>
    <property type="evidence" value="ECO:0007669"/>
    <property type="project" value="InterPro"/>
</dbReference>
<evidence type="ECO:0000256" key="7">
    <source>
        <dbReference type="ARBA" id="ARBA00022801"/>
    </source>
</evidence>
<dbReference type="PROSITE" id="PS50967">
    <property type="entry name" value="HRDC"/>
    <property type="match status" value="1"/>
</dbReference>
<dbReference type="InterPro" id="IPR043147">
    <property type="entry name" value="Penicillin_amidase_A-knob"/>
</dbReference>
<dbReference type="InterPro" id="IPR001650">
    <property type="entry name" value="Helicase_C-like"/>
</dbReference>
<dbReference type="OrthoDB" id="10261556at2759"/>
<gene>
    <name evidence="20" type="ORF">C1SCF055_LOCUS826</name>
</gene>
<dbReference type="EC" id="5.6.2.4" evidence="14"/>
<evidence type="ECO:0000256" key="5">
    <source>
        <dbReference type="ARBA" id="ARBA00022723"/>
    </source>
</evidence>
<evidence type="ECO:0000256" key="14">
    <source>
        <dbReference type="ARBA" id="ARBA00034808"/>
    </source>
</evidence>
<dbReference type="Gene3D" id="1.10.1400.10">
    <property type="match status" value="1"/>
</dbReference>
<dbReference type="Gene3D" id="1.10.439.10">
    <property type="entry name" value="Penicillin Amidohydrolase, domain 1"/>
    <property type="match status" value="1"/>
</dbReference>
<dbReference type="GO" id="GO:0003677">
    <property type="term" value="F:DNA binding"/>
    <property type="evidence" value="ECO:0007669"/>
    <property type="project" value="UniProtKB-KW"/>
</dbReference>
<keyword evidence="6" id="KW-0547">Nucleotide-binding</keyword>
<feature type="domain" description="Helicase C-terminal" evidence="19">
    <location>
        <begin position="222"/>
        <end position="384"/>
    </location>
</feature>
<proteinExistence type="inferred from homology"/>
<dbReference type="CDD" id="cd17920">
    <property type="entry name" value="DEXHc_RecQ"/>
    <property type="match status" value="1"/>
</dbReference>
<protein>
    <recommendedName>
        <fullName evidence="14">DNA 3'-5' helicase</fullName>
        <ecNumber evidence="14">5.6.2.4</ecNumber>
    </recommendedName>
</protein>
<evidence type="ECO:0000256" key="16">
    <source>
        <dbReference type="SAM" id="MobiDB-lite"/>
    </source>
</evidence>
<dbReference type="SUPFAM" id="SSF47819">
    <property type="entry name" value="HRDC-like"/>
    <property type="match status" value="1"/>
</dbReference>
<keyword evidence="11" id="KW-0865">Zymogen</keyword>
<dbReference type="Gene3D" id="3.60.20.10">
    <property type="entry name" value="Glutamine Phosphoribosylpyrophosphate, subunit 1, domain 1"/>
    <property type="match status" value="1"/>
</dbReference>
<evidence type="ECO:0000259" key="18">
    <source>
        <dbReference type="PROSITE" id="PS51192"/>
    </source>
</evidence>
<keyword evidence="10" id="KW-0238">DNA-binding</keyword>
<feature type="coiled-coil region" evidence="15">
    <location>
        <begin position="501"/>
        <end position="528"/>
    </location>
</feature>
<comment type="cofactor">
    <cofactor evidence="1">
        <name>Mg(2+)</name>
        <dbReference type="ChEBI" id="CHEBI:18420"/>
    </cofactor>
</comment>
<keyword evidence="8 21" id="KW-0347">Helicase</keyword>
<dbReference type="InterPro" id="IPR029055">
    <property type="entry name" value="Ntn_hydrolases_N"/>
</dbReference>
<dbReference type="InterPro" id="IPR014001">
    <property type="entry name" value="Helicase_ATP-bd"/>
</dbReference>
<dbReference type="SMART" id="SM00956">
    <property type="entry name" value="RQC"/>
    <property type="match status" value="1"/>
</dbReference>
<evidence type="ECO:0000256" key="10">
    <source>
        <dbReference type="ARBA" id="ARBA00023125"/>
    </source>
</evidence>
<reference evidence="21 22" key="2">
    <citation type="submission" date="2024-05" db="EMBL/GenBank/DDBJ databases">
        <authorList>
            <person name="Chen Y."/>
            <person name="Shah S."/>
            <person name="Dougan E. K."/>
            <person name="Thang M."/>
            <person name="Chan C."/>
        </authorList>
    </citation>
    <scope>NUCLEOTIDE SEQUENCE [LARGE SCALE GENOMIC DNA]</scope>
</reference>
<keyword evidence="9" id="KW-0067">ATP-binding</keyword>
<dbReference type="InterPro" id="IPR027417">
    <property type="entry name" value="P-loop_NTPase"/>
</dbReference>
<dbReference type="GO" id="GO:0016811">
    <property type="term" value="F:hydrolase activity, acting on carbon-nitrogen (but not peptide) bonds, in linear amides"/>
    <property type="evidence" value="ECO:0007669"/>
    <property type="project" value="InterPro"/>
</dbReference>
<dbReference type="InterPro" id="IPR002121">
    <property type="entry name" value="HRDC_dom"/>
</dbReference>
<dbReference type="InterPro" id="IPR002692">
    <property type="entry name" value="S45"/>
</dbReference>
<evidence type="ECO:0000256" key="8">
    <source>
        <dbReference type="ARBA" id="ARBA00022806"/>
    </source>
</evidence>
<dbReference type="InterPro" id="IPR036390">
    <property type="entry name" value="WH_DNA-bd_sf"/>
</dbReference>
<dbReference type="Pfam" id="PF01804">
    <property type="entry name" value="Penicil_amidase"/>
    <property type="match status" value="1"/>
</dbReference>
<dbReference type="InterPro" id="IPR043146">
    <property type="entry name" value="Penicillin_amidase_N_B-knob"/>
</dbReference>
<dbReference type="EMBL" id="CAMXCT030000001">
    <property type="protein sequence ID" value="CAL4759548.1"/>
    <property type="molecule type" value="Genomic_DNA"/>
</dbReference>
<dbReference type="InterPro" id="IPR010997">
    <property type="entry name" value="HRDC-like_sf"/>
</dbReference>
<dbReference type="Proteomes" id="UP001152797">
    <property type="component" value="Unassembled WGS sequence"/>
</dbReference>
<dbReference type="GO" id="GO:0005524">
    <property type="term" value="F:ATP binding"/>
    <property type="evidence" value="ECO:0007669"/>
    <property type="project" value="UniProtKB-KW"/>
</dbReference>
<dbReference type="GO" id="GO:0005737">
    <property type="term" value="C:cytoplasm"/>
    <property type="evidence" value="ECO:0007669"/>
    <property type="project" value="TreeGrafter"/>
</dbReference>
<dbReference type="PROSITE" id="PS51192">
    <property type="entry name" value="HELICASE_ATP_BIND_1"/>
    <property type="match status" value="1"/>
</dbReference>
<reference evidence="20" key="1">
    <citation type="submission" date="2022-10" db="EMBL/GenBank/DDBJ databases">
        <authorList>
            <person name="Chen Y."/>
            <person name="Dougan E. K."/>
            <person name="Chan C."/>
            <person name="Rhodes N."/>
            <person name="Thang M."/>
        </authorList>
    </citation>
    <scope>NUCLEOTIDE SEQUENCE</scope>
</reference>
<evidence type="ECO:0000313" key="20">
    <source>
        <dbReference type="EMBL" id="CAI3972236.1"/>
    </source>
</evidence>
<dbReference type="Gene3D" id="3.40.50.300">
    <property type="entry name" value="P-loop containing nucleotide triphosphate hydrolases"/>
    <property type="match status" value="2"/>
</dbReference>
<dbReference type="GO" id="GO:0009378">
    <property type="term" value="F:four-way junction helicase activity"/>
    <property type="evidence" value="ECO:0007669"/>
    <property type="project" value="TreeGrafter"/>
</dbReference>
<evidence type="ECO:0000256" key="3">
    <source>
        <dbReference type="ARBA" id="ARBA00005446"/>
    </source>
</evidence>
<organism evidence="20">
    <name type="scientific">Cladocopium goreaui</name>
    <dbReference type="NCBI Taxonomy" id="2562237"/>
    <lineage>
        <taxon>Eukaryota</taxon>
        <taxon>Sar</taxon>
        <taxon>Alveolata</taxon>
        <taxon>Dinophyceae</taxon>
        <taxon>Suessiales</taxon>
        <taxon>Symbiodiniaceae</taxon>
        <taxon>Cladocopium</taxon>
    </lineage>
</organism>
<dbReference type="GO" id="GO:0046872">
    <property type="term" value="F:metal ion binding"/>
    <property type="evidence" value="ECO:0007669"/>
    <property type="project" value="UniProtKB-KW"/>
</dbReference>
<evidence type="ECO:0000256" key="9">
    <source>
        <dbReference type="ARBA" id="ARBA00022840"/>
    </source>
</evidence>
<dbReference type="PANTHER" id="PTHR13710">
    <property type="entry name" value="DNA HELICASE RECQ FAMILY MEMBER"/>
    <property type="match status" value="1"/>
</dbReference>
<dbReference type="SMART" id="SM00341">
    <property type="entry name" value="HRDC"/>
    <property type="match status" value="1"/>
</dbReference>
<dbReference type="InterPro" id="IPR004589">
    <property type="entry name" value="DNA_helicase_ATP-dep_RecQ"/>
</dbReference>
<keyword evidence="5" id="KW-0479">Metal-binding</keyword>
<evidence type="ECO:0000256" key="2">
    <source>
        <dbReference type="ARBA" id="ARBA00001947"/>
    </source>
</evidence>
<dbReference type="GO" id="GO:0006310">
    <property type="term" value="P:DNA recombination"/>
    <property type="evidence" value="ECO:0007669"/>
    <property type="project" value="InterPro"/>
</dbReference>
<dbReference type="GO" id="GO:0030894">
    <property type="term" value="C:replisome"/>
    <property type="evidence" value="ECO:0007669"/>
    <property type="project" value="TreeGrafter"/>
</dbReference>
<dbReference type="Gene3D" id="1.10.10.10">
    <property type="entry name" value="Winged helix-like DNA-binding domain superfamily/Winged helix DNA-binding domain"/>
    <property type="match status" value="1"/>
</dbReference>
<dbReference type="GO" id="GO:0006281">
    <property type="term" value="P:DNA repair"/>
    <property type="evidence" value="ECO:0007669"/>
    <property type="project" value="InterPro"/>
</dbReference>
<dbReference type="InterPro" id="IPR023343">
    <property type="entry name" value="Penicillin_amidase_dom1"/>
</dbReference>